<keyword evidence="1" id="KW-1133">Transmembrane helix</keyword>
<dbReference type="EMBL" id="JAHHHV010000076">
    <property type="protein sequence ID" value="MBW4467385.1"/>
    <property type="molecule type" value="Genomic_DNA"/>
</dbReference>
<feature type="transmembrane region" description="Helical" evidence="1">
    <location>
        <begin position="20"/>
        <end position="41"/>
    </location>
</feature>
<reference evidence="2" key="2">
    <citation type="journal article" date="2022" name="Microbiol. Resour. Announc.">
        <title>Metagenome Sequencing to Explore Phylogenomics of Terrestrial Cyanobacteria.</title>
        <authorList>
            <person name="Ward R.D."/>
            <person name="Stajich J.E."/>
            <person name="Johansen J.R."/>
            <person name="Huntemann M."/>
            <person name="Clum A."/>
            <person name="Foster B."/>
            <person name="Foster B."/>
            <person name="Roux S."/>
            <person name="Palaniappan K."/>
            <person name="Varghese N."/>
            <person name="Mukherjee S."/>
            <person name="Reddy T.B.K."/>
            <person name="Daum C."/>
            <person name="Copeland A."/>
            <person name="Chen I.A."/>
            <person name="Ivanova N.N."/>
            <person name="Kyrpides N.C."/>
            <person name="Shapiro N."/>
            <person name="Eloe-Fadrosh E.A."/>
            <person name="Pietrasiak N."/>
        </authorList>
    </citation>
    <scope>NUCLEOTIDE SEQUENCE</scope>
    <source>
        <strain evidence="2">GSE-TBD4-15B</strain>
    </source>
</reference>
<sequence length="156" mass="16842">MNGDALSRKAGVKSLNAKSFCLAVDSFCSVIDAFCLAIAAFGLNGDALRVKRQAKEMERDALRSITGVLSIIVVTFGFTQQPSGFSAQHAEDSRDAQIPSGVAGFKHAGLFRCEVAFVRKPEGAYAREQRETDGSEEDLLEGGGEFDRFHGECVLF</sequence>
<organism evidence="2 3">
    <name type="scientific">Pegethrix bostrychoides GSE-TBD4-15B</name>
    <dbReference type="NCBI Taxonomy" id="2839662"/>
    <lineage>
        <taxon>Bacteria</taxon>
        <taxon>Bacillati</taxon>
        <taxon>Cyanobacteriota</taxon>
        <taxon>Cyanophyceae</taxon>
        <taxon>Oculatellales</taxon>
        <taxon>Oculatellaceae</taxon>
        <taxon>Pegethrix</taxon>
    </lineage>
</organism>
<evidence type="ECO:0000313" key="3">
    <source>
        <dbReference type="Proteomes" id="UP000707356"/>
    </source>
</evidence>
<dbReference type="Proteomes" id="UP000707356">
    <property type="component" value="Unassembled WGS sequence"/>
</dbReference>
<name>A0A951U687_9CYAN</name>
<comment type="caution">
    <text evidence="2">The sequence shown here is derived from an EMBL/GenBank/DDBJ whole genome shotgun (WGS) entry which is preliminary data.</text>
</comment>
<evidence type="ECO:0000256" key="1">
    <source>
        <dbReference type="SAM" id="Phobius"/>
    </source>
</evidence>
<dbReference type="AlphaFoldDB" id="A0A951U687"/>
<gene>
    <name evidence="2" type="ORF">KME07_18320</name>
</gene>
<keyword evidence="1" id="KW-0472">Membrane</keyword>
<accession>A0A951U687</accession>
<proteinExistence type="predicted"/>
<protein>
    <submittedName>
        <fullName evidence="2">Uncharacterized protein</fullName>
    </submittedName>
</protein>
<keyword evidence="1" id="KW-0812">Transmembrane</keyword>
<evidence type="ECO:0000313" key="2">
    <source>
        <dbReference type="EMBL" id="MBW4467385.1"/>
    </source>
</evidence>
<reference evidence="2" key="1">
    <citation type="submission" date="2021-05" db="EMBL/GenBank/DDBJ databases">
        <authorList>
            <person name="Pietrasiak N."/>
            <person name="Ward R."/>
            <person name="Stajich J.E."/>
            <person name="Kurbessoian T."/>
        </authorList>
    </citation>
    <scope>NUCLEOTIDE SEQUENCE</scope>
    <source>
        <strain evidence="2">GSE-TBD4-15B</strain>
    </source>
</reference>